<name>A0A380TIU9_9ZZZZ</name>
<protein>
    <submittedName>
        <fullName evidence="1">Recombinase family protein</fullName>
    </submittedName>
</protein>
<gene>
    <name evidence="1" type="ORF">DF3PB_4610007</name>
</gene>
<dbReference type="AlphaFoldDB" id="A0A380TIU9"/>
<dbReference type="EMBL" id="UIDG01000403">
    <property type="protein sequence ID" value="SUS07564.1"/>
    <property type="molecule type" value="Genomic_DNA"/>
</dbReference>
<accession>A0A380TIU9</accession>
<evidence type="ECO:0000313" key="1">
    <source>
        <dbReference type="EMBL" id="SUS07564.1"/>
    </source>
</evidence>
<reference evidence="1" key="1">
    <citation type="submission" date="2018-07" db="EMBL/GenBank/DDBJ databases">
        <authorList>
            <person name="Quirk P.G."/>
            <person name="Krulwich T.A."/>
        </authorList>
    </citation>
    <scope>NUCLEOTIDE SEQUENCE</scope>
</reference>
<organism evidence="1">
    <name type="scientific">metagenome</name>
    <dbReference type="NCBI Taxonomy" id="256318"/>
    <lineage>
        <taxon>unclassified sequences</taxon>
        <taxon>metagenomes</taxon>
    </lineage>
</organism>
<sequence>MLDWVRQALHASHADERREREEAISRLWAEHDRLQCRIDTMYIDKLDGTIGGEFYDRMARQWREEQARCLRDIERHQAAEQAYMGEGVRILELASNVQSLFERQPAREKRRLLNFVLSKLRMGERKGGCLFLATV</sequence>
<proteinExistence type="predicted"/>